<evidence type="ECO:0000313" key="2">
    <source>
        <dbReference type="EMBL" id="PWN87162.1"/>
    </source>
</evidence>
<proteinExistence type="predicted"/>
<feature type="compositionally biased region" description="Polar residues" evidence="1">
    <location>
        <begin position="1"/>
        <end position="12"/>
    </location>
</feature>
<feature type="region of interest" description="Disordered" evidence="1">
    <location>
        <begin position="1"/>
        <end position="30"/>
    </location>
</feature>
<reference evidence="2 3" key="1">
    <citation type="journal article" date="2018" name="Mol. Biol. Evol.">
        <title>Broad Genomic Sampling Reveals a Smut Pathogenic Ancestry of the Fungal Clade Ustilaginomycotina.</title>
        <authorList>
            <person name="Kijpornyongpan T."/>
            <person name="Mondo S.J."/>
            <person name="Barry K."/>
            <person name="Sandor L."/>
            <person name="Lee J."/>
            <person name="Lipzen A."/>
            <person name="Pangilinan J."/>
            <person name="LaButti K."/>
            <person name="Hainaut M."/>
            <person name="Henrissat B."/>
            <person name="Grigoriev I.V."/>
            <person name="Spatafora J.W."/>
            <person name="Aime M.C."/>
        </authorList>
    </citation>
    <scope>NUCLEOTIDE SEQUENCE [LARGE SCALE GENOMIC DNA]</scope>
    <source>
        <strain evidence="2 3">MCA 4198</strain>
    </source>
</reference>
<gene>
    <name evidence="2" type="ORF">FA10DRAFT_269766</name>
</gene>
<sequence length="228" mass="23519">MASNEEGSTSMAQHPPLRHQAHGGDDFVTLMGLGPLWERSVKPYSAAARGRKREQGASDAPVTTGSGGGEGSTGAAAEGSEAAGAASASSSKPLTLEKTYASYVADLPGKVRPPKRALGKYSSALNSSGGAPDGGGSSTLPVPPELTGQTTMSEIVFRPETTVHRIGPFDDESLRAAFTVEAGPLTGVDLSLLESDEVRAETPPRKKKKKKNRPANESGQQPAPAKAR</sequence>
<name>A0A316YD77_9BASI</name>
<accession>A0A316YD77</accession>
<dbReference type="Proteomes" id="UP000245768">
    <property type="component" value="Unassembled WGS sequence"/>
</dbReference>
<dbReference type="EMBL" id="KZ819641">
    <property type="protein sequence ID" value="PWN87162.1"/>
    <property type="molecule type" value="Genomic_DNA"/>
</dbReference>
<feature type="region of interest" description="Disordered" evidence="1">
    <location>
        <begin position="185"/>
        <end position="228"/>
    </location>
</feature>
<evidence type="ECO:0000256" key="1">
    <source>
        <dbReference type="SAM" id="MobiDB-lite"/>
    </source>
</evidence>
<evidence type="ECO:0000313" key="3">
    <source>
        <dbReference type="Proteomes" id="UP000245768"/>
    </source>
</evidence>
<feature type="region of interest" description="Disordered" evidence="1">
    <location>
        <begin position="105"/>
        <end position="151"/>
    </location>
</feature>
<dbReference type="OrthoDB" id="3364628at2759"/>
<dbReference type="GeneID" id="37044788"/>
<dbReference type="RefSeq" id="XP_025374360.1">
    <property type="nucleotide sequence ID" value="XM_025522872.1"/>
</dbReference>
<feature type="region of interest" description="Disordered" evidence="1">
    <location>
        <begin position="45"/>
        <end position="92"/>
    </location>
</feature>
<organism evidence="2 3">
    <name type="scientific">Acaromyces ingoldii</name>
    <dbReference type="NCBI Taxonomy" id="215250"/>
    <lineage>
        <taxon>Eukaryota</taxon>
        <taxon>Fungi</taxon>
        <taxon>Dikarya</taxon>
        <taxon>Basidiomycota</taxon>
        <taxon>Ustilaginomycotina</taxon>
        <taxon>Exobasidiomycetes</taxon>
        <taxon>Exobasidiales</taxon>
        <taxon>Cryptobasidiaceae</taxon>
        <taxon>Acaromyces</taxon>
    </lineage>
</organism>
<evidence type="ECO:0008006" key="4">
    <source>
        <dbReference type="Google" id="ProtNLM"/>
    </source>
</evidence>
<keyword evidence="3" id="KW-1185">Reference proteome</keyword>
<dbReference type="AlphaFoldDB" id="A0A316YD77"/>
<feature type="compositionally biased region" description="Low complexity" evidence="1">
    <location>
        <begin position="73"/>
        <end position="91"/>
    </location>
</feature>
<dbReference type="InParanoid" id="A0A316YD77"/>
<protein>
    <recommendedName>
        <fullName evidence="4">Mediator of RNA polymerase II transcription subunit 19</fullName>
    </recommendedName>
</protein>